<feature type="domain" description="Prim-pol family 5" evidence="3">
    <location>
        <begin position="254"/>
        <end position="292"/>
    </location>
</feature>
<feature type="region of interest" description="Disordered" evidence="1">
    <location>
        <begin position="96"/>
        <end position="224"/>
    </location>
</feature>
<dbReference type="EC" id="3.6.-.-" evidence="4"/>
<proteinExistence type="predicted"/>
<dbReference type="AlphaFoldDB" id="A0A3R7N9R6"/>
<dbReference type="EMBL" id="MKKU01000224">
    <property type="protein sequence ID" value="RNF18732.1"/>
    <property type="molecule type" value="Genomic_DNA"/>
</dbReference>
<name>A0A3R7N9R6_9TRYP</name>
<dbReference type="GeneID" id="40318151"/>
<dbReference type="InterPro" id="IPR014819">
    <property type="entry name" value="PriCT_2"/>
</dbReference>
<feature type="region of interest" description="Disordered" evidence="1">
    <location>
        <begin position="40"/>
        <end position="76"/>
    </location>
</feature>
<feature type="compositionally biased region" description="Acidic residues" evidence="1">
    <location>
        <begin position="166"/>
        <end position="180"/>
    </location>
</feature>
<feature type="compositionally biased region" description="Pro residues" evidence="1">
    <location>
        <begin position="96"/>
        <end position="106"/>
    </location>
</feature>
<organism evidence="4 5">
    <name type="scientific">Trypanosoma conorhini</name>
    <dbReference type="NCBI Taxonomy" id="83891"/>
    <lineage>
        <taxon>Eukaryota</taxon>
        <taxon>Discoba</taxon>
        <taxon>Euglenozoa</taxon>
        <taxon>Kinetoplastea</taxon>
        <taxon>Metakinetoplastina</taxon>
        <taxon>Trypanosomatida</taxon>
        <taxon>Trypanosomatidae</taxon>
        <taxon>Trypanosoma</taxon>
    </lineage>
</organism>
<dbReference type="OrthoDB" id="278654at2759"/>
<sequence length="694" mass="75990">MLQLPRLMQCAMVAASASSVFASARALGSGRLARRKAFASVTAGESGVDGNGGNDDVEDVGDTRSDPFGGAGPNSRVQFDFAGYEADLGDAAVLPLPLPLPQPLPPSHNNSHHQHRQQRPQRRGAAPRPSSPPSSSSLRRPPAEAQRPADAGRLVDAAQRRRQERADDDAADAGEEEETASDYAAAAAAAAPNGHALQRRPGNDGAAAGGWRDNSGDNANPPVPAGLTNPFLGLHDHITRSYRLDQLLAVARPEDVLIGRQETKSGAFSFIRFETGPQFLAHNAKSSSTPQSDAVAHDDCALVVAERLLAFPPHMRHFHSVCGRENVPCDFFADVDLPNETPASGEKLLMEMLNYLEVRLQGIGFHQPSFLVLTNEVPSAEKVSYHVHARSMGAPDEAAAAAADDDDGDDAAAGNAEAAGSGLSQRKRGRREAAAVAKKKPKPKKIIAFQDYRVVKLLAEEVNTTLGRTVVDDQCYRTNGMLRCAFSSKIVPSPSGGVVRPKGKRLIPMLKAQDTALQRRLNDMAAYLHTLSDAEILERTFGTRSAPVTESHRADTVKDASRRFKLLRARHVLGPRESQAVEFDAYGNAVSVYLTEGAKWRRFKAVIDKLRRMPPRSAESYDVWVRVGLALHNFSNEDHVFEEWVRFSLKCPQKYSRESCRKKWQQFERNPDALNWRRGFNYLNTTVWRSVQRE</sequence>
<evidence type="ECO:0000256" key="1">
    <source>
        <dbReference type="SAM" id="MobiDB-lite"/>
    </source>
</evidence>
<evidence type="ECO:0000259" key="2">
    <source>
        <dbReference type="Pfam" id="PF08707"/>
    </source>
</evidence>
<feature type="compositionally biased region" description="Low complexity" evidence="1">
    <location>
        <begin position="123"/>
        <end position="140"/>
    </location>
</feature>
<accession>A0A3R7N9R6</accession>
<feature type="domain" description="Prim-pol family 5" evidence="3">
    <location>
        <begin position="441"/>
        <end position="493"/>
    </location>
</feature>
<dbReference type="GO" id="GO:0016817">
    <property type="term" value="F:hydrolase activity, acting on acid anhydrides"/>
    <property type="evidence" value="ECO:0007669"/>
    <property type="project" value="InterPro"/>
</dbReference>
<dbReference type="InterPro" id="IPR040550">
    <property type="entry name" value="PPL5"/>
</dbReference>
<keyword evidence="4" id="KW-0378">Hydrolase</keyword>
<feature type="region of interest" description="Disordered" evidence="1">
    <location>
        <begin position="396"/>
        <end position="437"/>
    </location>
</feature>
<evidence type="ECO:0000259" key="3">
    <source>
        <dbReference type="Pfam" id="PF18168"/>
    </source>
</evidence>
<comment type="caution">
    <text evidence="4">The sequence shown here is derived from an EMBL/GenBank/DDBJ whole genome shotgun (WGS) entry which is preliminary data.</text>
</comment>
<dbReference type="RefSeq" id="XP_029228585.1">
    <property type="nucleotide sequence ID" value="XM_029371450.1"/>
</dbReference>
<evidence type="ECO:0000313" key="5">
    <source>
        <dbReference type="Proteomes" id="UP000284403"/>
    </source>
</evidence>
<feature type="domain" description="Primase C-terminal 2" evidence="2">
    <location>
        <begin position="609"/>
        <end position="669"/>
    </location>
</feature>
<dbReference type="Pfam" id="PF08707">
    <property type="entry name" value="PriCT_2"/>
    <property type="match status" value="1"/>
</dbReference>
<dbReference type="Proteomes" id="UP000284403">
    <property type="component" value="Unassembled WGS sequence"/>
</dbReference>
<dbReference type="Pfam" id="PF18168">
    <property type="entry name" value="PPL5"/>
    <property type="match status" value="3"/>
</dbReference>
<feature type="compositionally biased region" description="Basic residues" evidence="1">
    <location>
        <begin position="110"/>
        <end position="122"/>
    </location>
</feature>
<feature type="compositionally biased region" description="Low complexity" evidence="1">
    <location>
        <begin position="411"/>
        <end position="420"/>
    </location>
</feature>
<gene>
    <name evidence="4" type="ORF">Tco025E_04540</name>
</gene>
<feature type="domain" description="Prim-pol family 5" evidence="3">
    <location>
        <begin position="295"/>
        <end position="430"/>
    </location>
</feature>
<evidence type="ECO:0000313" key="4">
    <source>
        <dbReference type="EMBL" id="RNF18732.1"/>
    </source>
</evidence>
<reference evidence="4 5" key="1">
    <citation type="journal article" date="2018" name="BMC Genomics">
        <title>Genomic comparison of Trypanosoma conorhini and Trypanosoma rangeli to Trypanosoma cruzi strains of high and low virulence.</title>
        <authorList>
            <person name="Bradwell K.R."/>
            <person name="Koparde V.N."/>
            <person name="Matveyev A.V."/>
            <person name="Serrano M.G."/>
            <person name="Alves J.M."/>
            <person name="Parikh H."/>
            <person name="Huang B."/>
            <person name="Lee V."/>
            <person name="Espinosa-Alvarez O."/>
            <person name="Ortiz P.A."/>
            <person name="Costa-Martins A.G."/>
            <person name="Teixeira M.M."/>
            <person name="Buck G.A."/>
        </authorList>
    </citation>
    <scope>NUCLEOTIDE SEQUENCE [LARGE SCALE GENOMIC DNA]</scope>
    <source>
        <strain evidence="4 5">025E</strain>
    </source>
</reference>
<protein>
    <submittedName>
        <fullName evidence="4">DNA repair protein RAD50</fullName>
        <ecNumber evidence="4">3.6.-.-</ecNumber>
    </submittedName>
</protein>
<keyword evidence="5" id="KW-1185">Reference proteome</keyword>